<comment type="caution">
    <text evidence="2">The sequence shown here is derived from an EMBL/GenBank/DDBJ whole genome shotgun (WGS) entry which is preliminary data.</text>
</comment>
<gene>
    <name evidence="2" type="ORF">Malapachy_0928</name>
</gene>
<dbReference type="Gene3D" id="3.20.20.190">
    <property type="entry name" value="Phosphatidylinositol (PI) phosphodiesterase"/>
    <property type="match status" value="1"/>
</dbReference>
<sequence>MAQVSTNQLVGVNAQLSDGVRALQIQGHKSSRSDDTANPSGVLLCHTSCSLGSTPLELYLSNVSDFMNQNPTEVVTLIIANNDNIDVNDWASAFQKNGLDQIAYKPPSDTVTKDQWPTLQEMIDSKQRLVVFMDYKSDLSRVNYIIPEFKNVWENPYDQTSGTFNCTPDRYDGDTSQMMYLINHYRDNVDSIAGQEIKLPARDKLNVTNSVDSIMRDANSCAKQYNSYPTFVLVDFYNVGNGSVFAATSGMNNVAYEKKGVTPVPTSTSGAFRLDPTVYTAWMSVLTIGVSALLSALLM</sequence>
<evidence type="ECO:0000256" key="1">
    <source>
        <dbReference type="SAM" id="Phobius"/>
    </source>
</evidence>
<dbReference type="InterPro" id="IPR017946">
    <property type="entry name" value="PLC-like_Pdiesterase_TIM-brl"/>
</dbReference>
<protein>
    <submittedName>
        <fullName evidence="2">Plc-like phosphodiesterase</fullName>
    </submittedName>
</protein>
<name>A0A0M8MV89_9BASI</name>
<dbReference type="PANTHER" id="PTHR13593">
    <property type="match status" value="1"/>
</dbReference>
<organism evidence="2 3">
    <name type="scientific">Malassezia pachydermatis</name>
    <dbReference type="NCBI Taxonomy" id="77020"/>
    <lineage>
        <taxon>Eukaryota</taxon>
        <taxon>Fungi</taxon>
        <taxon>Dikarya</taxon>
        <taxon>Basidiomycota</taxon>
        <taxon>Ustilaginomycotina</taxon>
        <taxon>Malasseziomycetes</taxon>
        <taxon>Malasseziales</taxon>
        <taxon>Malasseziaceae</taxon>
        <taxon>Malassezia</taxon>
    </lineage>
</organism>
<dbReference type="RefSeq" id="XP_017992636.1">
    <property type="nucleotide sequence ID" value="XM_018135440.1"/>
</dbReference>
<evidence type="ECO:0000313" key="2">
    <source>
        <dbReference type="EMBL" id="KOS15004.1"/>
    </source>
</evidence>
<keyword evidence="1" id="KW-1133">Transmembrane helix</keyword>
<dbReference type="GO" id="GO:0006629">
    <property type="term" value="P:lipid metabolic process"/>
    <property type="evidence" value="ECO:0007669"/>
    <property type="project" value="InterPro"/>
</dbReference>
<dbReference type="GeneID" id="28727315"/>
<proteinExistence type="predicted"/>
<evidence type="ECO:0000313" key="3">
    <source>
        <dbReference type="Proteomes" id="UP000037751"/>
    </source>
</evidence>
<dbReference type="AlphaFoldDB" id="A0A0M8MV89"/>
<dbReference type="OrthoDB" id="7984201at2759"/>
<dbReference type="PANTHER" id="PTHR13593:SF140">
    <property type="entry name" value="PLC-LIKE PHOSPHODIESTERASE"/>
    <property type="match status" value="1"/>
</dbReference>
<dbReference type="EMBL" id="LGAV01000003">
    <property type="protein sequence ID" value="KOS15004.1"/>
    <property type="molecule type" value="Genomic_DNA"/>
</dbReference>
<feature type="transmembrane region" description="Helical" evidence="1">
    <location>
        <begin position="279"/>
        <end position="298"/>
    </location>
</feature>
<dbReference type="STRING" id="77020.A0A0M8MV89"/>
<dbReference type="InterPro" id="IPR051057">
    <property type="entry name" value="PI-PLC_domain"/>
</dbReference>
<dbReference type="Proteomes" id="UP000037751">
    <property type="component" value="Unassembled WGS sequence"/>
</dbReference>
<reference evidence="2 3" key="1">
    <citation type="submission" date="2015-07" db="EMBL/GenBank/DDBJ databases">
        <title>Draft Genome Sequence of Malassezia furfur CBS1878 and Malassezia pachydermatis CBS1879.</title>
        <authorList>
            <person name="Triana S."/>
            <person name="Ohm R."/>
            <person name="Gonzalez A."/>
            <person name="DeCock H."/>
            <person name="Restrepo S."/>
            <person name="Celis A."/>
        </authorList>
    </citation>
    <scope>NUCLEOTIDE SEQUENCE [LARGE SCALE GENOMIC DNA]</scope>
    <source>
        <strain evidence="2 3">CBS 1879</strain>
    </source>
</reference>
<accession>A0A0M8MV89</accession>
<dbReference type="SUPFAM" id="SSF51695">
    <property type="entry name" value="PLC-like phosphodiesterases"/>
    <property type="match status" value="1"/>
</dbReference>
<keyword evidence="1" id="KW-0472">Membrane</keyword>
<keyword evidence="1" id="KW-0812">Transmembrane</keyword>
<dbReference type="Pfam" id="PF26146">
    <property type="entry name" value="PI-PLC_X"/>
    <property type="match status" value="1"/>
</dbReference>
<dbReference type="GO" id="GO:0008081">
    <property type="term" value="F:phosphoric diester hydrolase activity"/>
    <property type="evidence" value="ECO:0007669"/>
    <property type="project" value="InterPro"/>
</dbReference>
<dbReference type="VEuPathDB" id="FungiDB:Malapachy_0928"/>
<keyword evidence="3" id="KW-1185">Reference proteome</keyword>